<dbReference type="Pfam" id="PF00455">
    <property type="entry name" value="DeoRC"/>
    <property type="match status" value="1"/>
</dbReference>
<dbReference type="Pfam" id="PF08220">
    <property type="entry name" value="HTH_DeoR"/>
    <property type="match status" value="1"/>
</dbReference>
<name>A0A316J718_9HYPH</name>
<gene>
    <name evidence="5" type="ORF">DKP76_12050</name>
</gene>
<dbReference type="PANTHER" id="PTHR30363">
    <property type="entry name" value="HTH-TYPE TRANSCRIPTIONAL REGULATOR SRLR-RELATED"/>
    <property type="match status" value="1"/>
</dbReference>
<evidence type="ECO:0000313" key="5">
    <source>
        <dbReference type="EMBL" id="PWL17494.1"/>
    </source>
</evidence>
<dbReference type="PROSITE" id="PS00894">
    <property type="entry name" value="HTH_DEOR_1"/>
    <property type="match status" value="1"/>
</dbReference>
<reference evidence="5 6" key="1">
    <citation type="submission" date="2018-05" db="EMBL/GenBank/DDBJ databases">
        <title>Comparative genomic sequence analysis between strain HN4 and CCM 8460T (Falsochrobactrum ovis) will provide more evidence to prove that HN4 is a new species of Falsochrobactrum.</title>
        <authorList>
            <person name="Lyu W."/>
            <person name="Sun L."/>
            <person name="Yao L."/>
        </authorList>
    </citation>
    <scope>NUCLEOTIDE SEQUENCE [LARGE SCALE GENOMIC DNA]</scope>
    <source>
        <strain evidence="5 6">HN4</strain>
    </source>
</reference>
<evidence type="ECO:0000256" key="1">
    <source>
        <dbReference type="ARBA" id="ARBA00023015"/>
    </source>
</evidence>
<dbReference type="InterPro" id="IPR037171">
    <property type="entry name" value="NagB/RpiA_transferase-like"/>
</dbReference>
<evidence type="ECO:0000256" key="3">
    <source>
        <dbReference type="ARBA" id="ARBA00023163"/>
    </source>
</evidence>
<dbReference type="PRINTS" id="PR00037">
    <property type="entry name" value="HTHLACR"/>
</dbReference>
<dbReference type="OrthoDB" id="31600at2"/>
<feature type="domain" description="HTH deoR-type" evidence="4">
    <location>
        <begin position="3"/>
        <end position="58"/>
    </location>
</feature>
<dbReference type="GO" id="GO:0003700">
    <property type="term" value="F:DNA-binding transcription factor activity"/>
    <property type="evidence" value="ECO:0007669"/>
    <property type="project" value="InterPro"/>
</dbReference>
<dbReference type="SUPFAM" id="SSF46785">
    <property type="entry name" value="Winged helix' DNA-binding domain"/>
    <property type="match status" value="1"/>
</dbReference>
<dbReference type="InterPro" id="IPR014036">
    <property type="entry name" value="DeoR-like_C"/>
</dbReference>
<keyword evidence="1" id="KW-0805">Transcription regulation</keyword>
<dbReference type="Gene3D" id="1.10.10.10">
    <property type="entry name" value="Winged helix-like DNA-binding domain superfamily/Winged helix DNA-binding domain"/>
    <property type="match status" value="1"/>
</dbReference>
<dbReference type="Proteomes" id="UP000245865">
    <property type="component" value="Unassembled WGS sequence"/>
</dbReference>
<dbReference type="PANTHER" id="PTHR30363:SF55">
    <property type="entry name" value="HTH-TYPE TRANSCRIPTIONAL REGULATOR ULAR"/>
    <property type="match status" value="1"/>
</dbReference>
<evidence type="ECO:0000259" key="4">
    <source>
        <dbReference type="PROSITE" id="PS51000"/>
    </source>
</evidence>
<dbReference type="InterPro" id="IPR001034">
    <property type="entry name" value="DeoR_HTH"/>
</dbReference>
<sequence>MKREDRRQAIINLLIENHAVDLDHLAERFAVSKMTIHRDLDALEHAGVLRKMRGGATIDTGTQFESDFRFRETQDNAAKLQMARTALELIEPGMTVMINDGSTAAVLGNLLREKRPLTIITNNAVIIDNLKGENSINLIALGGVYSPKFNAYFGLLTEEALSRLSADIAFISAPAVNGRLVYHMDESVVRTKRAMTSSSVRSCLLINHRRFGRPALHVMADLADFDAIITDKSPAEEFVAPLEQAGIKLTIAEE</sequence>
<dbReference type="RefSeq" id="WP_109706974.1">
    <property type="nucleotide sequence ID" value="NZ_QGDB01000004.1"/>
</dbReference>
<dbReference type="SUPFAM" id="SSF100950">
    <property type="entry name" value="NagB/RpiA/CoA transferase-like"/>
    <property type="match status" value="1"/>
</dbReference>
<dbReference type="InterPro" id="IPR050313">
    <property type="entry name" value="Carb_Metab_HTH_regulators"/>
</dbReference>
<dbReference type="InterPro" id="IPR036390">
    <property type="entry name" value="WH_DNA-bd_sf"/>
</dbReference>
<dbReference type="InterPro" id="IPR036388">
    <property type="entry name" value="WH-like_DNA-bd_sf"/>
</dbReference>
<keyword evidence="2" id="KW-0238">DNA-binding</keyword>
<accession>A0A316J718</accession>
<proteinExistence type="predicted"/>
<evidence type="ECO:0000256" key="2">
    <source>
        <dbReference type="ARBA" id="ARBA00023125"/>
    </source>
</evidence>
<dbReference type="SMART" id="SM01134">
    <property type="entry name" value="DeoRC"/>
    <property type="match status" value="1"/>
</dbReference>
<protein>
    <submittedName>
        <fullName evidence="5">DeoR family transcriptional regulator</fullName>
    </submittedName>
</protein>
<dbReference type="SMART" id="SM00420">
    <property type="entry name" value="HTH_DEOR"/>
    <property type="match status" value="1"/>
</dbReference>
<evidence type="ECO:0000313" key="6">
    <source>
        <dbReference type="Proteomes" id="UP000245865"/>
    </source>
</evidence>
<dbReference type="GO" id="GO:0003677">
    <property type="term" value="F:DNA binding"/>
    <property type="evidence" value="ECO:0007669"/>
    <property type="project" value="UniProtKB-KW"/>
</dbReference>
<dbReference type="EMBL" id="QGDB01000004">
    <property type="protein sequence ID" value="PWL17494.1"/>
    <property type="molecule type" value="Genomic_DNA"/>
</dbReference>
<keyword evidence="6" id="KW-1185">Reference proteome</keyword>
<dbReference type="AlphaFoldDB" id="A0A316J718"/>
<comment type="caution">
    <text evidence="5">The sequence shown here is derived from an EMBL/GenBank/DDBJ whole genome shotgun (WGS) entry which is preliminary data.</text>
</comment>
<dbReference type="PROSITE" id="PS51000">
    <property type="entry name" value="HTH_DEOR_2"/>
    <property type="match status" value="1"/>
</dbReference>
<organism evidence="5 6">
    <name type="scientific">Falsochrobactrum shanghaiense</name>
    <dbReference type="NCBI Taxonomy" id="2201899"/>
    <lineage>
        <taxon>Bacteria</taxon>
        <taxon>Pseudomonadati</taxon>
        <taxon>Pseudomonadota</taxon>
        <taxon>Alphaproteobacteria</taxon>
        <taxon>Hyphomicrobiales</taxon>
        <taxon>Brucellaceae</taxon>
        <taxon>Falsochrobactrum</taxon>
    </lineage>
</organism>
<dbReference type="InterPro" id="IPR018356">
    <property type="entry name" value="Tscrpt_reg_HTH_DeoR_CS"/>
</dbReference>
<keyword evidence="3" id="KW-0804">Transcription</keyword>